<dbReference type="InterPro" id="IPR016195">
    <property type="entry name" value="Pol/histidinol_Pase-like"/>
</dbReference>
<dbReference type="EMBL" id="CP046051">
    <property type="protein sequence ID" value="QKN23797.1"/>
    <property type="molecule type" value="Genomic_DNA"/>
</dbReference>
<dbReference type="GO" id="GO:0005737">
    <property type="term" value="C:cytoplasm"/>
    <property type="evidence" value="ECO:0007669"/>
    <property type="project" value="UniProtKB-SubCell"/>
</dbReference>
<name>A0A859DP33_9FIRM</name>
<evidence type="ECO:0000256" key="5">
    <source>
        <dbReference type="ARBA" id="ARBA00022679"/>
    </source>
</evidence>
<reference evidence="12 13" key="1">
    <citation type="submission" date="2019-11" db="EMBL/GenBank/DDBJ databases">
        <authorList>
            <person name="Ren C."/>
            <person name="Wang H."/>
            <person name="Xu Y."/>
        </authorList>
    </citation>
    <scope>NUCLEOTIDE SEQUENCE [LARGE SCALE GENOMIC DNA]</scope>
    <source>
        <strain evidence="12 13">LBM 19010</strain>
    </source>
</reference>
<dbReference type="Pfam" id="PF02811">
    <property type="entry name" value="PHP"/>
    <property type="match status" value="1"/>
</dbReference>
<keyword evidence="8" id="KW-0239">DNA-directed DNA polymerase</keyword>
<evidence type="ECO:0000313" key="12">
    <source>
        <dbReference type="EMBL" id="QKN23797.1"/>
    </source>
</evidence>
<dbReference type="CDD" id="cd12113">
    <property type="entry name" value="PHP_PolIIIA_DnaE3"/>
    <property type="match status" value="1"/>
</dbReference>
<keyword evidence="6 12" id="KW-0548">Nucleotidyltransferase</keyword>
<dbReference type="Proteomes" id="UP000501316">
    <property type="component" value="Chromosome"/>
</dbReference>
<dbReference type="NCBIfam" id="NF005298">
    <property type="entry name" value="PRK06826.1"/>
    <property type="match status" value="1"/>
</dbReference>
<dbReference type="Pfam" id="PF14579">
    <property type="entry name" value="HHH_6"/>
    <property type="match status" value="1"/>
</dbReference>
<dbReference type="CDD" id="cd04485">
    <property type="entry name" value="DnaE_OBF"/>
    <property type="match status" value="1"/>
</dbReference>
<evidence type="ECO:0000256" key="7">
    <source>
        <dbReference type="ARBA" id="ARBA00022705"/>
    </source>
</evidence>
<dbReference type="GO" id="GO:0006260">
    <property type="term" value="P:DNA replication"/>
    <property type="evidence" value="ECO:0007669"/>
    <property type="project" value="UniProtKB-KW"/>
</dbReference>
<feature type="domain" description="Polymerase/histidinol phosphatase N-terminal" evidence="11">
    <location>
        <begin position="3"/>
        <end position="70"/>
    </location>
</feature>
<dbReference type="KEGG" id="clf:GJQ69_04460"/>
<dbReference type="RefSeq" id="WP_174193095.1">
    <property type="nucleotide sequence ID" value="NZ_CP046051.1"/>
</dbReference>
<evidence type="ECO:0000256" key="9">
    <source>
        <dbReference type="ARBA" id="ARBA00025611"/>
    </source>
</evidence>
<dbReference type="Pfam" id="PF07733">
    <property type="entry name" value="DNA_pol3_alpha"/>
    <property type="match status" value="1"/>
</dbReference>
<dbReference type="SMART" id="SM00481">
    <property type="entry name" value="POLIIIAc"/>
    <property type="match status" value="1"/>
</dbReference>
<dbReference type="GO" id="GO:0003887">
    <property type="term" value="F:DNA-directed DNA polymerase activity"/>
    <property type="evidence" value="ECO:0007669"/>
    <property type="project" value="UniProtKB-KW"/>
</dbReference>
<dbReference type="InterPro" id="IPR011708">
    <property type="entry name" value="DNA_pol3_alpha_NTPase_dom"/>
</dbReference>
<evidence type="ECO:0000313" key="13">
    <source>
        <dbReference type="Proteomes" id="UP000501316"/>
    </source>
</evidence>
<evidence type="ECO:0000256" key="6">
    <source>
        <dbReference type="ARBA" id="ARBA00022695"/>
    </source>
</evidence>
<evidence type="ECO:0000256" key="4">
    <source>
        <dbReference type="ARBA" id="ARBA00019114"/>
    </source>
</evidence>
<accession>A0A859DP33</accession>
<dbReference type="InterPro" id="IPR041931">
    <property type="entry name" value="DNA_pol3_alpha_thumb_dom"/>
</dbReference>
<dbReference type="EC" id="2.7.7.7" evidence="3"/>
<dbReference type="NCBIfam" id="NF004226">
    <property type="entry name" value="PRK05673.1"/>
    <property type="match status" value="1"/>
</dbReference>
<comment type="subcellular location">
    <subcellularLocation>
        <location evidence="1">Cytoplasm</location>
    </subcellularLocation>
</comment>
<evidence type="ECO:0000256" key="8">
    <source>
        <dbReference type="ARBA" id="ARBA00022932"/>
    </source>
</evidence>
<dbReference type="Gene3D" id="3.20.20.140">
    <property type="entry name" value="Metal-dependent hydrolases"/>
    <property type="match status" value="1"/>
</dbReference>
<dbReference type="InterPro" id="IPR029460">
    <property type="entry name" value="DNAPol_HHH"/>
</dbReference>
<comment type="similarity">
    <text evidence="2">Belongs to the DNA polymerase type-C family. DnaE subfamily.</text>
</comment>
<gene>
    <name evidence="12" type="ORF">GJQ69_04460</name>
</gene>
<dbReference type="Pfam" id="PF17657">
    <property type="entry name" value="DNA_pol3_finger"/>
    <property type="match status" value="1"/>
</dbReference>
<evidence type="ECO:0000259" key="11">
    <source>
        <dbReference type="SMART" id="SM00481"/>
    </source>
</evidence>
<dbReference type="GO" id="GO:0003676">
    <property type="term" value="F:nucleic acid binding"/>
    <property type="evidence" value="ECO:0007669"/>
    <property type="project" value="InterPro"/>
</dbReference>
<dbReference type="PANTHER" id="PTHR32294">
    <property type="entry name" value="DNA POLYMERASE III SUBUNIT ALPHA"/>
    <property type="match status" value="1"/>
</dbReference>
<comment type="function">
    <text evidence="9">DNA polymerase III is a complex, multichain enzyme responsible for most of the replicative synthesis in bacteria. This DNA polymerase also exhibits 3' to 5' exonuclease activity. The alpha chain is the DNA polymerase.</text>
</comment>
<keyword evidence="7" id="KW-0235">DNA replication</keyword>
<dbReference type="Gene3D" id="1.10.10.1600">
    <property type="entry name" value="Bacterial DNA polymerase III alpha subunit, thumb domain"/>
    <property type="match status" value="1"/>
</dbReference>
<dbReference type="AlphaFoldDB" id="A0A859DP33"/>
<evidence type="ECO:0000256" key="10">
    <source>
        <dbReference type="ARBA" id="ARBA00049244"/>
    </source>
</evidence>
<evidence type="ECO:0000256" key="2">
    <source>
        <dbReference type="ARBA" id="ARBA00009496"/>
    </source>
</evidence>
<comment type="catalytic activity">
    <reaction evidence="10">
        <text>DNA(n) + a 2'-deoxyribonucleoside 5'-triphosphate = DNA(n+1) + diphosphate</text>
        <dbReference type="Rhea" id="RHEA:22508"/>
        <dbReference type="Rhea" id="RHEA-COMP:17339"/>
        <dbReference type="Rhea" id="RHEA-COMP:17340"/>
        <dbReference type="ChEBI" id="CHEBI:33019"/>
        <dbReference type="ChEBI" id="CHEBI:61560"/>
        <dbReference type="ChEBI" id="CHEBI:173112"/>
        <dbReference type="EC" id="2.7.7.7"/>
    </reaction>
</comment>
<keyword evidence="5 12" id="KW-0808">Transferase</keyword>
<dbReference type="NCBIfam" id="TIGR00594">
    <property type="entry name" value="polc"/>
    <property type="match status" value="1"/>
</dbReference>
<dbReference type="SUPFAM" id="SSF89550">
    <property type="entry name" value="PHP domain-like"/>
    <property type="match status" value="1"/>
</dbReference>
<protein>
    <recommendedName>
        <fullName evidence="4">DNA polymerase III subunit alpha</fullName>
        <ecNumber evidence="3">2.7.7.7</ecNumber>
    </recommendedName>
</protein>
<organism evidence="12 13">
    <name type="scientific">Caproicibacterium lactatifermentans</name>
    <dbReference type="NCBI Taxonomy" id="2666138"/>
    <lineage>
        <taxon>Bacteria</taxon>
        <taxon>Bacillati</taxon>
        <taxon>Bacillota</taxon>
        <taxon>Clostridia</taxon>
        <taxon>Eubacteriales</taxon>
        <taxon>Oscillospiraceae</taxon>
        <taxon>Caproicibacterium</taxon>
    </lineage>
</organism>
<dbReference type="InterPro" id="IPR004013">
    <property type="entry name" value="PHP_dom"/>
</dbReference>
<evidence type="ECO:0000256" key="3">
    <source>
        <dbReference type="ARBA" id="ARBA00012417"/>
    </source>
</evidence>
<dbReference type="PANTHER" id="PTHR32294:SF0">
    <property type="entry name" value="DNA POLYMERASE III SUBUNIT ALPHA"/>
    <property type="match status" value="1"/>
</dbReference>
<dbReference type="Pfam" id="PF01336">
    <property type="entry name" value="tRNA_anti-codon"/>
    <property type="match status" value="1"/>
</dbReference>
<dbReference type="GO" id="GO:0008408">
    <property type="term" value="F:3'-5' exonuclease activity"/>
    <property type="evidence" value="ECO:0007669"/>
    <property type="project" value="InterPro"/>
</dbReference>
<dbReference type="InterPro" id="IPR004365">
    <property type="entry name" value="NA-bd_OB_tRNA"/>
</dbReference>
<sequence>MFVHLHLHTEYSLLDGACRMERLLDTAKARGDRAVAITDHGVMYGAVDFYKAAKARGIKPIIGCEVYVAQRSRMDRTRELDGENYHLVLLCENNEGYQNLIQLVSRAWLEGFYRKPRVDMELLRKYHKGLIALSACLSGEIPRVLSAEDYPRAKKAALRYADIFGNGNFYLELQDHGLPEQKRVNAGLLRLADETGLPLVVTNDCHYINQEDSEMHRVLLCIQTNHTLQESGGLEFGSTEFYYKTEEQMRALFPQHPEAADNTVKIAERCNVTFEFGKTKLPRFDTPNGQDNVAYFREKCYAGLHEHYGEHPKPEIVHRLEYELNTIEKMGYVNYYLIVHDFVRHAKEVGIPVGPGRGSGAGSLAAYCIGITGIDPIQYDLLFERFLNPERVSMPDFDIDFADDRRPEMIEYVTQKYGADHVAQIVTFGTMAARASVRDVGRVMGMPYAMVDSIAKMIPTVPGKSITLDRALETSPELRRRYNEDQQVHRLLDMARKLEGMPRNASTHAAGVVITDKPVAEYVPLAKNGDATVCQYTMTTLEELGLLKMDFLGLRNLTIIHAAEEMIRQQQPEFHVDKVPLDAPEVYEMLSAGSTEGVFQFESAGMRSVIMQLRPEGMEDLIAVISLYRPGPMESIPRYIQNRHHPKQVTYAHPLLEPILKVTYGCIVYQEQVMQIFRSLAGYSLGRADIVRRAMSKKKHDVMDREKEIFLHGLQREDGTWEVPGCLNNGVDEATALKIYGEMENFASYAFNKSHAAAYAYLAYQTAYLKCFYPRQYMAALMTSVLDNSGKLSSYIAECSRLHIRVLPPEINSSEASFTVVGNDIRFGLLAVRNLGRGLIDFVLQERRQAGPFHSFYDFCKRTFDKMNRRALESLVRCGALDGLGNNRREMMTAVPLVLETLGNDRRRNVEGQIGFFSQMNGGEDEAFQIAPMPDYSLQDKLKMEKEATGMFLSGHPMAAYADLYQKLGAVKIGDLLECFSSAGDNRWHDGDHVTILGIVSDIKTKVTKSGGTMAFVTLEDFNGSMEMLVFPQTLSRFSPLLEDGNVLCASGHLSVREEEEPKLLCDEMQSAEHLKQTDSSDTGQTKSGKQVKPGLYLRVQSEAAPAWLRAQKYIAIFDGRTQLYVAFQKEKKLYRAPAVEGVAVNDILLQELRRVLGNGNVAFVK</sequence>
<dbReference type="InterPro" id="IPR003141">
    <property type="entry name" value="Pol/His_phosphatase_N"/>
</dbReference>
<evidence type="ECO:0000256" key="1">
    <source>
        <dbReference type="ARBA" id="ARBA00004496"/>
    </source>
</evidence>
<proteinExistence type="inferred from homology"/>
<dbReference type="Gene3D" id="1.10.150.870">
    <property type="match status" value="1"/>
</dbReference>
<dbReference type="InterPro" id="IPR040982">
    <property type="entry name" value="DNA_pol3_finger"/>
</dbReference>
<dbReference type="InterPro" id="IPR004805">
    <property type="entry name" value="DnaE2/DnaE/PolC"/>
</dbReference>